<organism evidence="2 3">
    <name type="scientific">Rhodococcus artemisiae</name>
    <dbReference type="NCBI Taxonomy" id="714159"/>
    <lineage>
        <taxon>Bacteria</taxon>
        <taxon>Bacillati</taxon>
        <taxon>Actinomycetota</taxon>
        <taxon>Actinomycetes</taxon>
        <taxon>Mycobacteriales</taxon>
        <taxon>Nocardiaceae</taxon>
        <taxon>Rhodococcus</taxon>
    </lineage>
</organism>
<keyword evidence="3" id="KW-1185">Reference proteome</keyword>
<dbReference type="Gene3D" id="1.10.357.10">
    <property type="entry name" value="Tetracycline Repressor, domain 2"/>
    <property type="match status" value="1"/>
</dbReference>
<accession>A0ABU7LDC4</accession>
<evidence type="ECO:0000313" key="2">
    <source>
        <dbReference type="EMBL" id="MEE2059551.1"/>
    </source>
</evidence>
<reference evidence="2 3" key="1">
    <citation type="submission" date="2023-07" db="EMBL/GenBank/DDBJ databases">
        <authorList>
            <person name="Girao M."/>
            <person name="Carvalho M.F."/>
        </authorList>
    </citation>
    <scope>NUCLEOTIDE SEQUENCE [LARGE SCALE GENOMIC DNA]</scope>
    <source>
        <strain evidence="2 3">YIM65754</strain>
    </source>
</reference>
<dbReference type="Proteomes" id="UP001336020">
    <property type="component" value="Unassembled WGS sequence"/>
</dbReference>
<dbReference type="SUPFAM" id="SSF46689">
    <property type="entry name" value="Homeodomain-like"/>
    <property type="match status" value="1"/>
</dbReference>
<feature type="domain" description="Tetracyclin repressor-like C-terminal group 31" evidence="1">
    <location>
        <begin position="80"/>
        <end position="186"/>
    </location>
</feature>
<dbReference type="RefSeq" id="WP_330134783.1">
    <property type="nucleotide sequence ID" value="NZ_JAUTXY010000009.1"/>
</dbReference>
<dbReference type="EMBL" id="JAUTXY010000009">
    <property type="protein sequence ID" value="MEE2059551.1"/>
    <property type="molecule type" value="Genomic_DNA"/>
</dbReference>
<dbReference type="Pfam" id="PF17940">
    <property type="entry name" value="TetR_C_31"/>
    <property type="match status" value="1"/>
</dbReference>
<name>A0ABU7LDC4_9NOCA</name>
<protein>
    <submittedName>
        <fullName evidence="2">TetR family transcriptional regulator</fullName>
    </submittedName>
</protein>
<evidence type="ECO:0000313" key="3">
    <source>
        <dbReference type="Proteomes" id="UP001336020"/>
    </source>
</evidence>
<comment type="caution">
    <text evidence="2">The sequence shown here is derived from an EMBL/GenBank/DDBJ whole genome shotgun (WGS) entry which is preliminary data.</text>
</comment>
<proteinExistence type="predicted"/>
<dbReference type="InterPro" id="IPR009057">
    <property type="entry name" value="Homeodomain-like_sf"/>
</dbReference>
<evidence type="ECO:0000259" key="1">
    <source>
        <dbReference type="Pfam" id="PF17940"/>
    </source>
</evidence>
<sequence length="197" mass="21143">MPHRSSRRDLICDAALDLVAEGGNHALTHRGIDTRLELAPGSTSYYYRTRHSLVSAAIAHLTRRSSESFCAALPAAPPRSVEEASALITDQLDTLIVDRRRDVLARYSLAVDASGNEELRAALAACLFSRPAATALMDSLGAGDPDGAARDLITLLEGVVFDLTYGSRALAAGTRFADHRQSVQRAIALWIGALCDR</sequence>
<dbReference type="InterPro" id="IPR041583">
    <property type="entry name" value="TetR_C_31"/>
</dbReference>
<gene>
    <name evidence="2" type="ORF">Q7514_18705</name>
</gene>